<keyword evidence="2" id="KW-0012">Acyltransferase</keyword>
<comment type="caution">
    <text evidence="5">The sequence shown here is derived from an EMBL/GenBank/DDBJ whole genome shotgun (WGS) entry which is preliminary data.</text>
</comment>
<dbReference type="SUPFAM" id="SSF55729">
    <property type="entry name" value="Acyl-CoA N-acyltransferases (Nat)"/>
    <property type="match status" value="1"/>
</dbReference>
<dbReference type="PANTHER" id="PTHR43877:SF1">
    <property type="entry name" value="ACETYLTRANSFERASE"/>
    <property type="match status" value="1"/>
</dbReference>
<feature type="domain" description="N-acetyltransferase" evidence="4">
    <location>
        <begin position="124"/>
        <end position="265"/>
    </location>
</feature>
<organism evidence="5 6">
    <name type="scientific">Pseudomonas tremae</name>
    <dbReference type="NCBI Taxonomy" id="200454"/>
    <lineage>
        <taxon>Bacteria</taxon>
        <taxon>Pseudomonadati</taxon>
        <taxon>Pseudomonadota</taxon>
        <taxon>Gammaproteobacteria</taxon>
        <taxon>Pseudomonadales</taxon>
        <taxon>Pseudomonadaceae</taxon>
        <taxon>Pseudomonas</taxon>
    </lineage>
</organism>
<dbReference type="EMBL" id="LJRO01000031">
    <property type="protein sequence ID" value="KPZ07312.1"/>
    <property type="molecule type" value="Genomic_DNA"/>
</dbReference>
<evidence type="ECO:0000313" key="6">
    <source>
        <dbReference type="Proteomes" id="UP000050523"/>
    </source>
</evidence>
<evidence type="ECO:0000259" key="4">
    <source>
        <dbReference type="PROSITE" id="PS51186"/>
    </source>
</evidence>
<feature type="region of interest" description="Disordered" evidence="3">
    <location>
        <begin position="14"/>
        <end position="101"/>
    </location>
</feature>
<dbReference type="NCBIfam" id="NF002959">
    <property type="entry name" value="PRK03624.1"/>
    <property type="match status" value="1"/>
</dbReference>
<dbReference type="InterPro" id="IPR000182">
    <property type="entry name" value="GNAT_dom"/>
</dbReference>
<protein>
    <submittedName>
        <fullName evidence="5">Acetyltransferase</fullName>
    </submittedName>
</protein>
<dbReference type="CDD" id="cd04301">
    <property type="entry name" value="NAT_SF"/>
    <property type="match status" value="1"/>
</dbReference>
<keyword evidence="1" id="KW-0808">Transferase</keyword>
<sequence length="265" mass="29394">MARALAAVAKIRLAGQDRRHSHAGTDRPWHQRPVRALPLQRRVVRRGETTETTAAGARRHAQQQHATGATGLQPGDTEAAQDPSIAASSHPTGPPVKRRRLDNLRGATVCSRTRLKDCAMTSIVEYSDLHHRLAVIQLWKTVFNDEAPQNRSDLSIDKKLAVDDRLFFVATLNDQVIGTILAGYDGHRGWLYAVAVDPQHRGNRLGSALVRHAEQALTDLGCVKINLQIHTFNERVQAFYKTLGYTSEPIISMGKRLDANIMPRS</sequence>
<evidence type="ECO:0000256" key="3">
    <source>
        <dbReference type="SAM" id="MobiDB-lite"/>
    </source>
</evidence>
<dbReference type="InterPro" id="IPR050832">
    <property type="entry name" value="Bact_Acetyltransf"/>
</dbReference>
<dbReference type="Proteomes" id="UP000050523">
    <property type="component" value="Unassembled WGS sequence"/>
</dbReference>
<dbReference type="Pfam" id="PF00583">
    <property type="entry name" value="Acetyltransf_1"/>
    <property type="match status" value="1"/>
</dbReference>
<dbReference type="GO" id="GO:0016747">
    <property type="term" value="F:acyltransferase activity, transferring groups other than amino-acyl groups"/>
    <property type="evidence" value="ECO:0007669"/>
    <property type="project" value="InterPro"/>
</dbReference>
<reference evidence="5 6" key="1">
    <citation type="submission" date="2015-09" db="EMBL/GenBank/DDBJ databases">
        <title>Genome announcement of multiple Pseudomonas syringae strains.</title>
        <authorList>
            <person name="Thakur S."/>
            <person name="Wang P.W."/>
            <person name="Gong Y."/>
            <person name="Weir B.S."/>
            <person name="Guttman D.S."/>
        </authorList>
    </citation>
    <scope>NUCLEOTIDE SEQUENCE [LARGE SCALE GENOMIC DNA]</scope>
    <source>
        <strain evidence="5 6">ICMP9151</strain>
    </source>
</reference>
<feature type="compositionally biased region" description="Basic and acidic residues" evidence="3">
    <location>
        <begin position="15"/>
        <end position="29"/>
    </location>
</feature>
<gene>
    <name evidence="5" type="ORF">ALO43_04515</name>
</gene>
<dbReference type="PROSITE" id="PS51186">
    <property type="entry name" value="GNAT"/>
    <property type="match status" value="1"/>
</dbReference>
<evidence type="ECO:0000256" key="2">
    <source>
        <dbReference type="ARBA" id="ARBA00023315"/>
    </source>
</evidence>
<accession>A0AA40TX84</accession>
<evidence type="ECO:0000313" key="5">
    <source>
        <dbReference type="EMBL" id="KPZ07312.1"/>
    </source>
</evidence>
<evidence type="ECO:0000256" key="1">
    <source>
        <dbReference type="ARBA" id="ARBA00022679"/>
    </source>
</evidence>
<name>A0AA40TX84_9PSED</name>
<dbReference type="Gene3D" id="3.40.630.30">
    <property type="match status" value="1"/>
</dbReference>
<dbReference type="InterPro" id="IPR016181">
    <property type="entry name" value="Acyl_CoA_acyltransferase"/>
</dbReference>
<dbReference type="PANTHER" id="PTHR43877">
    <property type="entry name" value="AMINOALKYLPHOSPHONATE N-ACETYLTRANSFERASE-RELATED-RELATED"/>
    <property type="match status" value="1"/>
</dbReference>
<proteinExistence type="predicted"/>
<dbReference type="AlphaFoldDB" id="A0AA40TX84"/>